<dbReference type="PANTHER" id="PTHR23416">
    <property type="entry name" value="SIALIC ACID SYNTHASE-RELATED"/>
    <property type="match status" value="1"/>
</dbReference>
<protein>
    <recommendedName>
        <fullName evidence="3">Acyltransferase</fullName>
    </recommendedName>
</protein>
<sequence>MIYKIELIYRNGLKRLKGYFFKIYLQLHGCEVGKGLKCYTFPNLKIVPHKNIRIGDRVTFGIGCTLDISIQGSLSIEDDVQLTQNVLISSASKVSIGKFSAIGENSSIRDSDHGMKAGKNTMQQRMESKAVFIGEDVWVGASCIILKGSYLSSHSVIGANSLVNENSVIKENGIYVGSPVRCIKERI</sequence>
<dbReference type="AlphaFoldDB" id="A0A6N9NJP0"/>
<reference evidence="1 2" key="1">
    <citation type="submission" date="2019-12" db="EMBL/GenBank/DDBJ databases">
        <authorList>
            <person name="Zhao J."/>
        </authorList>
    </citation>
    <scope>NUCLEOTIDE SEQUENCE [LARGE SCALE GENOMIC DNA]</scope>
    <source>
        <strain evidence="1 2">S-15</strain>
    </source>
</reference>
<dbReference type="CDD" id="cd04647">
    <property type="entry name" value="LbH_MAT_like"/>
    <property type="match status" value="1"/>
</dbReference>
<evidence type="ECO:0000313" key="2">
    <source>
        <dbReference type="Proteomes" id="UP000470771"/>
    </source>
</evidence>
<evidence type="ECO:0000313" key="1">
    <source>
        <dbReference type="EMBL" id="NBG66133.1"/>
    </source>
</evidence>
<dbReference type="EMBL" id="WWNE01000006">
    <property type="protein sequence ID" value="NBG66133.1"/>
    <property type="molecule type" value="Genomic_DNA"/>
</dbReference>
<keyword evidence="2" id="KW-1185">Reference proteome</keyword>
<dbReference type="InterPro" id="IPR051159">
    <property type="entry name" value="Hexapeptide_acetyltransf"/>
</dbReference>
<proteinExistence type="predicted"/>
<dbReference type="InterPro" id="IPR011004">
    <property type="entry name" value="Trimer_LpxA-like_sf"/>
</dbReference>
<dbReference type="Gene3D" id="2.160.10.10">
    <property type="entry name" value="Hexapeptide repeat proteins"/>
    <property type="match status" value="1"/>
</dbReference>
<dbReference type="RefSeq" id="WP_160633076.1">
    <property type="nucleotide sequence ID" value="NZ_WWNE01000006.1"/>
</dbReference>
<organism evidence="1 2">
    <name type="scientific">Acidiluteibacter ferrifornacis</name>
    <dbReference type="NCBI Taxonomy" id="2692424"/>
    <lineage>
        <taxon>Bacteria</taxon>
        <taxon>Pseudomonadati</taxon>
        <taxon>Bacteroidota</taxon>
        <taxon>Flavobacteriia</taxon>
        <taxon>Flavobacteriales</taxon>
        <taxon>Cryomorphaceae</taxon>
        <taxon>Acidiluteibacter</taxon>
    </lineage>
</organism>
<gene>
    <name evidence="1" type="ORF">GQN54_08375</name>
</gene>
<comment type="caution">
    <text evidence="1">The sequence shown here is derived from an EMBL/GenBank/DDBJ whole genome shotgun (WGS) entry which is preliminary data.</text>
</comment>
<dbReference type="Proteomes" id="UP000470771">
    <property type="component" value="Unassembled WGS sequence"/>
</dbReference>
<name>A0A6N9NJP0_9FLAO</name>
<dbReference type="SUPFAM" id="SSF51161">
    <property type="entry name" value="Trimeric LpxA-like enzymes"/>
    <property type="match status" value="1"/>
</dbReference>
<accession>A0A6N9NJP0</accession>
<evidence type="ECO:0008006" key="3">
    <source>
        <dbReference type="Google" id="ProtNLM"/>
    </source>
</evidence>